<reference evidence="4" key="1">
    <citation type="journal article" date="2015" name="Genome Announc.">
        <title>Genome sequence of the AIDS-associated pathogen Penicillium marneffei (ATCC18224) and its near taxonomic relative Talaromyces stipitatus (ATCC10500).</title>
        <authorList>
            <person name="Nierman W.C."/>
            <person name="Fedorova-Abrams N.D."/>
            <person name="Andrianopoulos A."/>
        </authorList>
    </citation>
    <scope>NUCLEOTIDE SEQUENCE [LARGE SCALE GENOMIC DNA]</scope>
    <source>
        <strain evidence="4">ATCC 10500 / CBS 375.48 / QM 6759 / NRRL 1006</strain>
    </source>
</reference>
<dbReference type="RefSeq" id="XP_002483155.1">
    <property type="nucleotide sequence ID" value="XM_002483110.1"/>
</dbReference>
<dbReference type="GeneID" id="8105678"/>
<feature type="compositionally biased region" description="Pro residues" evidence="1">
    <location>
        <begin position="91"/>
        <end position="130"/>
    </location>
</feature>
<dbReference type="AlphaFoldDB" id="B8MG54"/>
<protein>
    <submittedName>
        <fullName evidence="3">Uncharacterized protein</fullName>
    </submittedName>
</protein>
<gene>
    <name evidence="3" type="ORF">TSTA_010390</name>
</gene>
<keyword evidence="4" id="KW-1185">Reference proteome</keyword>
<dbReference type="EMBL" id="EQ962656">
    <property type="protein sequence ID" value="EED15921.1"/>
    <property type="molecule type" value="Genomic_DNA"/>
</dbReference>
<accession>B8MG54</accession>
<dbReference type="HOGENOM" id="CLU_1541132_0_0_1"/>
<sequence length="174" mass="16560">MKVNYNIILALGLGALANARAGFLDAYPRGLNDTATISTATKPLITSSSAGLSTVTAPCMPCESAVENVTPPPNVVPPLNTAPAHPAFTVGPPPPGAASPAPPLPSAPIAPGPPAGSSPVAGPAPGPPAGSSPVAGPAPSGPARPPFFTGAASAVAVNSGSTVVAALLAALAIF</sequence>
<feature type="region of interest" description="Disordered" evidence="1">
    <location>
        <begin position="86"/>
        <end position="141"/>
    </location>
</feature>
<name>B8MG54_TALSN</name>
<evidence type="ECO:0000256" key="1">
    <source>
        <dbReference type="SAM" id="MobiDB-lite"/>
    </source>
</evidence>
<dbReference type="InParanoid" id="B8MG54"/>
<evidence type="ECO:0000313" key="3">
    <source>
        <dbReference type="EMBL" id="EED15921.1"/>
    </source>
</evidence>
<keyword evidence="2" id="KW-0732">Signal</keyword>
<dbReference type="Proteomes" id="UP000001745">
    <property type="component" value="Unassembled WGS sequence"/>
</dbReference>
<dbReference type="VEuPathDB" id="FungiDB:TSTA_010390"/>
<evidence type="ECO:0000256" key="2">
    <source>
        <dbReference type="SAM" id="SignalP"/>
    </source>
</evidence>
<dbReference type="STRING" id="441959.B8MG54"/>
<organism evidence="3 4">
    <name type="scientific">Talaromyces stipitatus (strain ATCC 10500 / CBS 375.48 / QM 6759 / NRRL 1006)</name>
    <name type="common">Penicillium stipitatum</name>
    <dbReference type="NCBI Taxonomy" id="441959"/>
    <lineage>
        <taxon>Eukaryota</taxon>
        <taxon>Fungi</taxon>
        <taxon>Dikarya</taxon>
        <taxon>Ascomycota</taxon>
        <taxon>Pezizomycotina</taxon>
        <taxon>Eurotiomycetes</taxon>
        <taxon>Eurotiomycetidae</taxon>
        <taxon>Eurotiales</taxon>
        <taxon>Trichocomaceae</taxon>
        <taxon>Talaromyces</taxon>
        <taxon>Talaromyces sect. Talaromyces</taxon>
    </lineage>
</organism>
<feature type="signal peptide" evidence="2">
    <location>
        <begin position="1"/>
        <end position="21"/>
    </location>
</feature>
<evidence type="ECO:0000313" key="4">
    <source>
        <dbReference type="Proteomes" id="UP000001745"/>
    </source>
</evidence>
<proteinExistence type="predicted"/>
<feature type="chain" id="PRO_5002877580" evidence="2">
    <location>
        <begin position="22"/>
        <end position="174"/>
    </location>
</feature>